<sequence>HCKTKPVYIQNGYAHDFCGKYCAAAFRNGERPLNSRSPSRTSNRPAYKDICKLAGCNEPGYIGPDGIASQWCSQRHRRQAVLNGKAEACLFCKRMPKNLVNGKQSDWCSQRCGQEAINSAPIILPIGEKHTAFENVSSQFKIQWKHSIQVPQVVKIWKLIGDKDVIARFSRYKLTTGRRIGSESGNSRRRWHGTARACILGDNDDETQFCQSPDCFLCSIIQSSFDKAQFLQSTNFGRFGHGIYTSATSSKADAYVRQVQPSPYKAMLLNEVIMGNPIKLTTKDEDLTKPPDGYDSVVGEPGDELNYDESIDKGNPTGYNIGIKVLTRNYVPKGTRVSHGIDDQSS</sequence>
<evidence type="ECO:0000259" key="1">
    <source>
        <dbReference type="Pfam" id="PF00644"/>
    </source>
</evidence>
<organism evidence="2 3">
    <name type="scientific">Hermanssonia centrifuga</name>
    <dbReference type="NCBI Taxonomy" id="98765"/>
    <lineage>
        <taxon>Eukaryota</taxon>
        <taxon>Fungi</taxon>
        <taxon>Dikarya</taxon>
        <taxon>Basidiomycota</taxon>
        <taxon>Agaricomycotina</taxon>
        <taxon>Agaricomycetes</taxon>
        <taxon>Polyporales</taxon>
        <taxon>Meruliaceae</taxon>
        <taxon>Hermanssonia</taxon>
    </lineage>
</organism>
<dbReference type="AlphaFoldDB" id="A0A2R6P8I6"/>
<dbReference type="OrthoDB" id="9514740at2759"/>
<dbReference type="InterPro" id="IPR012317">
    <property type="entry name" value="Poly(ADP-ribose)pol_cat_dom"/>
</dbReference>
<dbReference type="Gene3D" id="3.90.228.10">
    <property type="match status" value="1"/>
</dbReference>
<feature type="domain" description="PARP catalytic" evidence="1">
    <location>
        <begin position="205"/>
        <end position="300"/>
    </location>
</feature>
<protein>
    <recommendedName>
        <fullName evidence="1">PARP catalytic domain-containing protein</fullName>
    </recommendedName>
</protein>
<evidence type="ECO:0000313" key="3">
    <source>
        <dbReference type="Proteomes" id="UP000186601"/>
    </source>
</evidence>
<feature type="non-terminal residue" evidence="2">
    <location>
        <position position="1"/>
    </location>
</feature>
<keyword evidence="3" id="KW-1185">Reference proteome</keyword>
<dbReference type="Proteomes" id="UP000186601">
    <property type="component" value="Unassembled WGS sequence"/>
</dbReference>
<evidence type="ECO:0000313" key="2">
    <source>
        <dbReference type="EMBL" id="PSR86934.1"/>
    </source>
</evidence>
<dbReference type="STRING" id="98765.A0A2R6P8I6"/>
<dbReference type="Pfam" id="PF00644">
    <property type="entry name" value="PARP"/>
    <property type="match status" value="1"/>
</dbReference>
<comment type="caution">
    <text evidence="2">The sequence shown here is derived from an EMBL/GenBank/DDBJ whole genome shotgun (WGS) entry which is preliminary data.</text>
</comment>
<reference evidence="2 3" key="1">
    <citation type="submission" date="2018-02" db="EMBL/GenBank/DDBJ databases">
        <title>Genome sequence of the basidiomycete white-rot fungus Phlebia centrifuga.</title>
        <authorList>
            <person name="Granchi Z."/>
            <person name="Peng M."/>
            <person name="de Vries R.P."/>
            <person name="Hilden K."/>
            <person name="Makela M.R."/>
            <person name="Grigoriev I."/>
            <person name="Riley R."/>
        </authorList>
    </citation>
    <scope>NUCLEOTIDE SEQUENCE [LARGE SCALE GENOMIC DNA]</scope>
    <source>
        <strain evidence="2 3">FBCC195</strain>
    </source>
</reference>
<name>A0A2R6P8I6_9APHY</name>
<proteinExistence type="predicted"/>
<dbReference type="EMBL" id="MLYV02000521">
    <property type="protein sequence ID" value="PSR86934.1"/>
    <property type="molecule type" value="Genomic_DNA"/>
</dbReference>
<dbReference type="GO" id="GO:0003950">
    <property type="term" value="F:NAD+ poly-ADP-ribosyltransferase activity"/>
    <property type="evidence" value="ECO:0007669"/>
    <property type="project" value="InterPro"/>
</dbReference>
<dbReference type="PANTHER" id="PTHR31681:SF3">
    <property type="entry name" value="OS04G0690100 PROTEIN"/>
    <property type="match status" value="1"/>
</dbReference>
<dbReference type="PANTHER" id="PTHR31681">
    <property type="entry name" value="C2H2-LIKE ZINC FINGER PROTEIN"/>
    <property type="match status" value="1"/>
</dbReference>
<gene>
    <name evidence="2" type="ORF">PHLCEN_2v5282</name>
</gene>
<accession>A0A2R6P8I6</accession>
<dbReference type="SUPFAM" id="SSF56399">
    <property type="entry name" value="ADP-ribosylation"/>
    <property type="match status" value="1"/>
</dbReference>